<name>A0A807LL78_9ENTR</name>
<feature type="transmembrane region" description="Helical" evidence="1">
    <location>
        <begin position="56"/>
        <end position="78"/>
    </location>
</feature>
<evidence type="ECO:0000313" key="3">
    <source>
        <dbReference type="Proteomes" id="UP000187148"/>
    </source>
</evidence>
<keyword evidence="3" id="KW-1185">Reference proteome</keyword>
<feature type="transmembrane region" description="Helical" evidence="1">
    <location>
        <begin position="114"/>
        <end position="134"/>
    </location>
</feature>
<dbReference type="AlphaFoldDB" id="A0A807LL78"/>
<gene>
    <name evidence="2" type="ORF">BWI95_19695</name>
</gene>
<keyword evidence="1" id="KW-0472">Membrane</keyword>
<proteinExistence type="predicted"/>
<keyword evidence="1" id="KW-1133">Transmembrane helix</keyword>
<protein>
    <submittedName>
        <fullName evidence="2">Uncharacterized protein</fullName>
    </submittedName>
</protein>
<reference evidence="2 3" key="1">
    <citation type="submission" date="2017-01" db="EMBL/GenBank/DDBJ databases">
        <authorList>
            <person name="Cao J.-M."/>
        </authorList>
    </citation>
    <scope>NUCLEOTIDE SEQUENCE [LARGE SCALE GENOMIC DNA]</scope>
    <source>
        <strain evidence="2 3">888-76</strain>
    </source>
</reference>
<evidence type="ECO:0000256" key="1">
    <source>
        <dbReference type="SAM" id="Phobius"/>
    </source>
</evidence>
<organism evidence="2 3">
    <name type="scientific">Kosakonia cowanii JCM 10956 = DSM 18146</name>
    <dbReference type="NCBI Taxonomy" id="1300165"/>
    <lineage>
        <taxon>Bacteria</taxon>
        <taxon>Pseudomonadati</taxon>
        <taxon>Pseudomonadota</taxon>
        <taxon>Gammaproteobacteria</taxon>
        <taxon>Enterobacterales</taxon>
        <taxon>Enterobacteriaceae</taxon>
        <taxon>Kosakonia</taxon>
    </lineage>
</organism>
<keyword evidence="1" id="KW-0812">Transmembrane</keyword>
<feature type="transmembrane region" description="Helical" evidence="1">
    <location>
        <begin position="30"/>
        <end position="50"/>
    </location>
</feature>
<dbReference type="KEGG" id="kco:BWI95_19695"/>
<accession>A0A807LL78</accession>
<feature type="transmembrane region" description="Helical" evidence="1">
    <location>
        <begin position="146"/>
        <end position="169"/>
    </location>
</feature>
<sequence>MNKINIYWLIKNHIASLKEDGATSLSKPDLWLHFIFPLIASFFVCLFFKVMPTSVVGIMVNFGSITTALLMSAVVMVYDQKSKIIDKRDRETVIDKIKTFTKNIALYKELCQNICFAILTSIIIVILSAILSFYDVKITTSIYTGFFTVVSFFCYALFISTMITFLMILKRFSIILDN</sequence>
<evidence type="ECO:0000313" key="2">
    <source>
        <dbReference type="EMBL" id="APZ07111.1"/>
    </source>
</evidence>
<dbReference type="Proteomes" id="UP000187148">
    <property type="component" value="Chromosome"/>
</dbReference>
<dbReference type="EMBL" id="CP019445">
    <property type="protein sequence ID" value="APZ07111.1"/>
    <property type="molecule type" value="Genomic_DNA"/>
</dbReference>